<dbReference type="PANTHER" id="PTHR31360">
    <property type="match status" value="1"/>
</dbReference>
<evidence type="ECO:0008006" key="4">
    <source>
        <dbReference type="Google" id="ProtNLM"/>
    </source>
</evidence>
<evidence type="ECO:0000256" key="1">
    <source>
        <dbReference type="ARBA" id="ARBA00009740"/>
    </source>
</evidence>
<keyword evidence="3" id="KW-1185">Reference proteome</keyword>
<dbReference type="AlphaFoldDB" id="A0A8T2S404"/>
<dbReference type="InterPro" id="IPR010686">
    <property type="entry name" value="OBAP-like"/>
</dbReference>
<reference evidence="2 3" key="1">
    <citation type="submission" date="2021-08" db="EMBL/GenBank/DDBJ databases">
        <title>WGS assembly of Ceratopteris richardii.</title>
        <authorList>
            <person name="Marchant D.B."/>
            <person name="Chen G."/>
            <person name="Jenkins J."/>
            <person name="Shu S."/>
            <person name="Leebens-Mack J."/>
            <person name="Grimwood J."/>
            <person name="Schmutz J."/>
            <person name="Soltis P."/>
            <person name="Soltis D."/>
            <person name="Chen Z.-H."/>
        </authorList>
    </citation>
    <scope>NUCLEOTIDE SEQUENCE [LARGE SCALE GENOMIC DNA]</scope>
    <source>
        <strain evidence="2">Whitten #5841</strain>
        <tissue evidence="2">Leaf</tissue>
    </source>
</reference>
<comment type="caution">
    <text evidence="2">The sequence shown here is derived from an EMBL/GenBank/DDBJ whole genome shotgun (WGS) entry which is preliminary data.</text>
</comment>
<gene>
    <name evidence="2" type="ORF">KP509_23G086500</name>
</gene>
<sequence>MCFARLNTSNKAQEVATHTQHTHTHAQMACTVEEMDSEQKVVGESVPLKTSLLERGAKALQSLTPIHNFQQHVCTWAKYSHDMKRAIETHHYVTRLNEDFLQCAVFDSDGTNARLLGVEYIISYKIFSALPEEERKLWHSHLYEIKHGLWINPGVPEALQRSELEKLAGTYGKFWCTWQSDRGDKIPLGLPVLMMSPQESSPGLISEEAIRARDKRYDVSSTYLAQTRADIDVGLGAVHPSADHWKKNGKGFVIELKEVDMVKGSM</sequence>
<dbReference type="OrthoDB" id="1901244at2759"/>
<dbReference type="OMA" id="DKGTAMF"/>
<dbReference type="Pfam" id="PF06884">
    <property type="entry name" value="DUF1264"/>
    <property type="match status" value="1"/>
</dbReference>
<protein>
    <recommendedName>
        <fullName evidence="4">Oil body-associated protein 2B</fullName>
    </recommendedName>
</protein>
<comment type="similarity">
    <text evidence="1">Belongs to the OBAP family.</text>
</comment>
<evidence type="ECO:0000313" key="2">
    <source>
        <dbReference type="EMBL" id="KAH7302777.1"/>
    </source>
</evidence>
<accession>A0A8T2S404</accession>
<dbReference type="PANTHER" id="PTHR31360:SF1">
    <property type="entry name" value="OIL BODY-ASSOCIATED PROTEIN 2A"/>
    <property type="match status" value="1"/>
</dbReference>
<dbReference type="EMBL" id="CM035428">
    <property type="protein sequence ID" value="KAH7302777.1"/>
    <property type="molecule type" value="Genomic_DNA"/>
</dbReference>
<proteinExistence type="inferred from homology"/>
<dbReference type="Proteomes" id="UP000825935">
    <property type="component" value="Chromosome 23"/>
</dbReference>
<name>A0A8T2S404_CERRI</name>
<organism evidence="2 3">
    <name type="scientific">Ceratopteris richardii</name>
    <name type="common">Triangle waterfern</name>
    <dbReference type="NCBI Taxonomy" id="49495"/>
    <lineage>
        <taxon>Eukaryota</taxon>
        <taxon>Viridiplantae</taxon>
        <taxon>Streptophyta</taxon>
        <taxon>Embryophyta</taxon>
        <taxon>Tracheophyta</taxon>
        <taxon>Polypodiopsida</taxon>
        <taxon>Polypodiidae</taxon>
        <taxon>Polypodiales</taxon>
        <taxon>Pteridineae</taxon>
        <taxon>Pteridaceae</taxon>
        <taxon>Parkerioideae</taxon>
        <taxon>Ceratopteris</taxon>
    </lineage>
</organism>
<evidence type="ECO:0000313" key="3">
    <source>
        <dbReference type="Proteomes" id="UP000825935"/>
    </source>
</evidence>